<name>A0A9J7LX46_BRAFL</name>
<dbReference type="KEGG" id="bfo:118425541"/>
<proteinExistence type="predicted"/>
<dbReference type="Proteomes" id="UP000001554">
    <property type="component" value="Chromosome 11"/>
</dbReference>
<evidence type="ECO:0000313" key="2">
    <source>
        <dbReference type="Proteomes" id="UP000001554"/>
    </source>
</evidence>
<feature type="compositionally biased region" description="Low complexity" evidence="1">
    <location>
        <begin position="73"/>
        <end position="95"/>
    </location>
</feature>
<protein>
    <submittedName>
        <fullName evidence="3">Serine-aspartate repeat-containing protein G-like</fullName>
    </submittedName>
</protein>
<reference evidence="2" key="1">
    <citation type="journal article" date="2020" name="Nat. Ecol. Evol.">
        <title>Deeply conserved synteny resolves early events in vertebrate evolution.</title>
        <authorList>
            <person name="Simakov O."/>
            <person name="Marletaz F."/>
            <person name="Yue J.X."/>
            <person name="O'Connell B."/>
            <person name="Jenkins J."/>
            <person name="Brandt A."/>
            <person name="Calef R."/>
            <person name="Tung C.H."/>
            <person name="Huang T.K."/>
            <person name="Schmutz J."/>
            <person name="Satoh N."/>
            <person name="Yu J.K."/>
            <person name="Putnam N.H."/>
            <person name="Green R.E."/>
            <person name="Rokhsar D.S."/>
        </authorList>
    </citation>
    <scope>NUCLEOTIDE SEQUENCE [LARGE SCALE GENOMIC DNA]</scope>
    <source>
        <strain evidence="2">S238N-H82</strain>
    </source>
</reference>
<sequence length="135" mass="14892">MQKGLTWKQMTMVRRKGVPLLYQDVKGSFRISMVLALAEMKRCMTKQELHAKDHYHLLQNHTVNDSDSDSDDNSVTTFSSSESSTGSRTSESMPSLATPSEDSDSDSDDNSIITISSDSVITISDDDDNSDGMSM</sequence>
<feature type="compositionally biased region" description="Acidic residues" evidence="1">
    <location>
        <begin position="124"/>
        <end position="135"/>
    </location>
</feature>
<gene>
    <name evidence="3" type="primary">LOC118425541</name>
</gene>
<feature type="region of interest" description="Disordered" evidence="1">
    <location>
        <begin position="61"/>
        <end position="135"/>
    </location>
</feature>
<organism evidence="2 3">
    <name type="scientific">Branchiostoma floridae</name>
    <name type="common">Florida lancelet</name>
    <name type="synonym">Amphioxus</name>
    <dbReference type="NCBI Taxonomy" id="7739"/>
    <lineage>
        <taxon>Eukaryota</taxon>
        <taxon>Metazoa</taxon>
        <taxon>Chordata</taxon>
        <taxon>Cephalochordata</taxon>
        <taxon>Leptocardii</taxon>
        <taxon>Amphioxiformes</taxon>
        <taxon>Branchiostomatidae</taxon>
        <taxon>Branchiostoma</taxon>
    </lineage>
</organism>
<evidence type="ECO:0000313" key="3">
    <source>
        <dbReference type="RefSeq" id="XP_035690341.1"/>
    </source>
</evidence>
<dbReference type="RefSeq" id="XP_035690341.1">
    <property type="nucleotide sequence ID" value="XM_035834448.1"/>
</dbReference>
<reference evidence="3" key="2">
    <citation type="submission" date="2025-08" db="UniProtKB">
        <authorList>
            <consortium name="RefSeq"/>
        </authorList>
    </citation>
    <scope>IDENTIFICATION</scope>
    <source>
        <strain evidence="3">S238N-H82</strain>
        <tissue evidence="3">Testes</tissue>
    </source>
</reference>
<accession>A0A9J7LX46</accession>
<dbReference type="AlphaFoldDB" id="A0A9J7LX46"/>
<keyword evidence="2" id="KW-1185">Reference proteome</keyword>
<feature type="compositionally biased region" description="Low complexity" evidence="1">
    <location>
        <begin position="110"/>
        <end position="123"/>
    </location>
</feature>
<dbReference type="GeneID" id="118425541"/>
<evidence type="ECO:0000256" key="1">
    <source>
        <dbReference type="SAM" id="MobiDB-lite"/>
    </source>
</evidence>